<accession>A6FZI3</accession>
<dbReference type="Pfam" id="PF07963">
    <property type="entry name" value="N_methyl"/>
    <property type="match status" value="1"/>
</dbReference>
<organism evidence="2 3">
    <name type="scientific">Plesiocystis pacifica SIR-1</name>
    <dbReference type="NCBI Taxonomy" id="391625"/>
    <lineage>
        <taxon>Bacteria</taxon>
        <taxon>Pseudomonadati</taxon>
        <taxon>Myxococcota</taxon>
        <taxon>Polyangia</taxon>
        <taxon>Nannocystales</taxon>
        <taxon>Nannocystaceae</taxon>
        <taxon>Plesiocystis</taxon>
    </lineage>
</organism>
<keyword evidence="1" id="KW-1133">Transmembrane helix</keyword>
<evidence type="ECO:0000313" key="2">
    <source>
        <dbReference type="EMBL" id="EDM81067.1"/>
    </source>
</evidence>
<dbReference type="InterPro" id="IPR045584">
    <property type="entry name" value="Pilin-like"/>
</dbReference>
<dbReference type="AlphaFoldDB" id="A6FZI3"/>
<keyword evidence="1" id="KW-0472">Membrane</keyword>
<reference evidence="2 3" key="1">
    <citation type="submission" date="2007-06" db="EMBL/GenBank/DDBJ databases">
        <authorList>
            <person name="Shimkets L."/>
            <person name="Ferriera S."/>
            <person name="Johnson J."/>
            <person name="Kravitz S."/>
            <person name="Beeson K."/>
            <person name="Sutton G."/>
            <person name="Rogers Y.-H."/>
            <person name="Friedman R."/>
            <person name="Frazier M."/>
            <person name="Venter J.C."/>
        </authorList>
    </citation>
    <scope>NUCLEOTIDE SEQUENCE [LARGE SCALE GENOMIC DNA]</scope>
    <source>
        <strain evidence="2 3">SIR-1</strain>
    </source>
</reference>
<dbReference type="NCBIfam" id="TIGR02532">
    <property type="entry name" value="IV_pilin_GFxxxE"/>
    <property type="match status" value="1"/>
</dbReference>
<dbReference type="OrthoDB" id="5510520at2"/>
<dbReference type="EMBL" id="ABCS01000006">
    <property type="protein sequence ID" value="EDM81067.1"/>
    <property type="molecule type" value="Genomic_DNA"/>
</dbReference>
<keyword evidence="3" id="KW-1185">Reference proteome</keyword>
<proteinExistence type="predicted"/>
<dbReference type="InterPro" id="IPR012902">
    <property type="entry name" value="N_methyl_site"/>
</dbReference>
<keyword evidence="1" id="KW-0812">Transmembrane</keyword>
<dbReference type="STRING" id="391625.PPSIR1_25846"/>
<protein>
    <recommendedName>
        <fullName evidence="4">General secretion pathway protein H</fullName>
    </recommendedName>
</protein>
<evidence type="ECO:0008006" key="4">
    <source>
        <dbReference type="Google" id="ProtNLM"/>
    </source>
</evidence>
<dbReference type="Proteomes" id="UP000005801">
    <property type="component" value="Unassembled WGS sequence"/>
</dbReference>
<feature type="transmembrane region" description="Helical" evidence="1">
    <location>
        <begin position="28"/>
        <end position="47"/>
    </location>
</feature>
<dbReference type="SUPFAM" id="SSF54523">
    <property type="entry name" value="Pili subunits"/>
    <property type="match status" value="1"/>
</dbReference>
<dbReference type="RefSeq" id="WP_006969882.1">
    <property type="nucleotide sequence ID" value="NZ_ABCS01000006.1"/>
</dbReference>
<evidence type="ECO:0000313" key="3">
    <source>
        <dbReference type="Proteomes" id="UP000005801"/>
    </source>
</evidence>
<name>A6FZI3_9BACT</name>
<gene>
    <name evidence="2" type="ORF">PPSIR1_25846</name>
</gene>
<comment type="caution">
    <text evidence="2">The sequence shown here is derived from an EMBL/GenBank/DDBJ whole genome shotgun (WGS) entry which is preliminary data.</text>
</comment>
<sequence length="291" mass="32723">MSVPRLRRHPLLASARASADRRGRSRGLTLIEILVVLFIIVLIMWSATVSMGAAAQAEVVRGTNQLASTIRFCYDRARFTGAYYRLHIDFEKRSFQIQRADDAMYLPSTDLDGALFKRDERDLEDQDERDKQAAEAYYSSIASAYLDQQGGGDPLDPYAVSKKEVPRARKPLFDSFESDGTLGELAEPLIFPEGVEIISVQTDSDPEPITEGEADLYFFPRGQTQHAHIQLKGRPKLRQRLVGEEDVVYTIIVQPLTGKVTVESELIALELPDLVGDEEDDQGNKKERRSF</sequence>
<evidence type="ECO:0000256" key="1">
    <source>
        <dbReference type="SAM" id="Phobius"/>
    </source>
</evidence>
<dbReference type="eggNOG" id="COG4970">
    <property type="taxonomic scope" value="Bacteria"/>
</dbReference>